<dbReference type="Proteomes" id="UP000267448">
    <property type="component" value="Unassembled WGS sequence"/>
</dbReference>
<dbReference type="RefSeq" id="WP_126520254.1">
    <property type="nucleotide sequence ID" value="NZ_RXNU01000005.1"/>
</dbReference>
<gene>
    <name evidence="3" type="ORF">EKG38_10685</name>
</gene>
<feature type="transmembrane region" description="Helical" evidence="2">
    <location>
        <begin position="110"/>
        <end position="134"/>
    </location>
</feature>
<feature type="transmembrane region" description="Helical" evidence="2">
    <location>
        <begin position="16"/>
        <end position="34"/>
    </location>
</feature>
<reference evidence="3 4" key="1">
    <citation type="submission" date="2018-12" db="EMBL/GenBank/DDBJ databases">
        <authorList>
            <person name="Yu L."/>
        </authorList>
    </citation>
    <scope>NUCLEOTIDE SEQUENCE [LARGE SCALE GENOMIC DNA]</scope>
    <source>
        <strain evidence="3 4">HAW-EB2</strain>
    </source>
</reference>
<evidence type="ECO:0000313" key="3">
    <source>
        <dbReference type="EMBL" id="RTR38638.1"/>
    </source>
</evidence>
<comment type="caution">
    <text evidence="3">The sequence shown here is derived from an EMBL/GenBank/DDBJ whole genome shotgun (WGS) entry which is preliminary data.</text>
</comment>
<sequence length="375" mass="42828">MEGFIRKGNLTMNQKGFYLFIFVSALFGAGFIWYTHNLYIANVGNPIFQETLTNFTSWALVKLRPLGVTSLEQTAIPRMMTLVLALFVAIGVACHYWFKYWISKPVFLMGIFNSALVFIVTAGMWVIISVLYSLSPQMIDQTLAQQTLFGVPQKTEYIFRATAGVWGICLFFWIVLSAFVLLVKACLYSVSKVSSIGSTEKKMKTVDKPAAPVASRKSRVFAYFRNANPWHSCHSGKNMAHEKVNVIKGVIEGVYLTASIVIAVTYHFGVTVILLFFWGIVKYAYAKQAADDKHHLNMANDPEYRKAYELKMYEQELRDRDAKERGRERLKAELKQLDMDVKNEREANYRAMGRSGQRSGAAYEKELREARMKLW</sequence>
<evidence type="ECO:0000313" key="4">
    <source>
        <dbReference type="Proteomes" id="UP000267448"/>
    </source>
</evidence>
<name>A0A431WSH0_9GAMM</name>
<evidence type="ECO:0000256" key="1">
    <source>
        <dbReference type="SAM" id="Coils"/>
    </source>
</evidence>
<keyword evidence="2" id="KW-0472">Membrane</keyword>
<keyword evidence="2" id="KW-0812">Transmembrane</keyword>
<feature type="transmembrane region" description="Helical" evidence="2">
    <location>
        <begin position="253"/>
        <end position="278"/>
    </location>
</feature>
<feature type="coiled-coil region" evidence="1">
    <location>
        <begin position="313"/>
        <end position="347"/>
    </location>
</feature>
<keyword evidence="1" id="KW-0175">Coiled coil</keyword>
<protein>
    <submittedName>
        <fullName evidence="3">Uncharacterized protein</fullName>
    </submittedName>
</protein>
<evidence type="ECO:0000256" key="2">
    <source>
        <dbReference type="SAM" id="Phobius"/>
    </source>
</evidence>
<keyword evidence="2" id="KW-1133">Transmembrane helix</keyword>
<dbReference type="EMBL" id="RXNU01000005">
    <property type="protein sequence ID" value="RTR38638.1"/>
    <property type="molecule type" value="Genomic_DNA"/>
</dbReference>
<accession>A0A431WSH0</accession>
<organism evidence="3 4">
    <name type="scientific">Shewanella canadensis</name>
    <dbReference type="NCBI Taxonomy" id="271096"/>
    <lineage>
        <taxon>Bacteria</taxon>
        <taxon>Pseudomonadati</taxon>
        <taxon>Pseudomonadota</taxon>
        <taxon>Gammaproteobacteria</taxon>
        <taxon>Alteromonadales</taxon>
        <taxon>Shewanellaceae</taxon>
        <taxon>Shewanella</taxon>
    </lineage>
</organism>
<dbReference type="AlphaFoldDB" id="A0A431WSH0"/>
<feature type="transmembrane region" description="Helical" evidence="2">
    <location>
        <begin position="157"/>
        <end position="183"/>
    </location>
</feature>
<feature type="transmembrane region" description="Helical" evidence="2">
    <location>
        <begin position="79"/>
        <end position="98"/>
    </location>
</feature>
<proteinExistence type="predicted"/>
<keyword evidence="4" id="KW-1185">Reference proteome</keyword>